<dbReference type="GO" id="GO:0005506">
    <property type="term" value="F:iron ion binding"/>
    <property type="evidence" value="ECO:0007669"/>
    <property type="project" value="InterPro"/>
</dbReference>
<organism evidence="15 16">
    <name type="scientific">Cyphomyrmex costatus</name>
    <dbReference type="NCBI Taxonomy" id="456900"/>
    <lineage>
        <taxon>Eukaryota</taxon>
        <taxon>Metazoa</taxon>
        <taxon>Ecdysozoa</taxon>
        <taxon>Arthropoda</taxon>
        <taxon>Hexapoda</taxon>
        <taxon>Insecta</taxon>
        <taxon>Pterygota</taxon>
        <taxon>Neoptera</taxon>
        <taxon>Endopterygota</taxon>
        <taxon>Hymenoptera</taxon>
        <taxon>Apocrita</taxon>
        <taxon>Aculeata</taxon>
        <taxon>Formicoidea</taxon>
        <taxon>Formicidae</taxon>
        <taxon>Myrmicinae</taxon>
        <taxon>Cyphomyrmex</taxon>
    </lineage>
</organism>
<dbReference type="PANTHER" id="PTHR24291:SF189">
    <property type="entry name" value="CYTOCHROME P450 4C3-RELATED"/>
    <property type="match status" value="1"/>
</dbReference>
<gene>
    <name evidence="15" type="ORF">ALC62_05141</name>
</gene>
<feature type="binding site" description="axial binding residue" evidence="14">
    <location>
        <position position="781"/>
    </location>
    <ligand>
        <name>heme</name>
        <dbReference type="ChEBI" id="CHEBI:30413"/>
    </ligand>
    <ligandPart>
        <name>Fe</name>
        <dbReference type="ChEBI" id="CHEBI:18248"/>
    </ligandPart>
</feature>
<evidence type="ECO:0000256" key="2">
    <source>
        <dbReference type="ARBA" id="ARBA00003690"/>
    </source>
</evidence>
<dbReference type="PRINTS" id="PR00463">
    <property type="entry name" value="EP450I"/>
</dbReference>
<evidence type="ECO:0000256" key="12">
    <source>
        <dbReference type="ARBA" id="ARBA00023033"/>
    </source>
</evidence>
<comment type="function">
    <text evidence="2">May be involved in the metabolism of insect hormones and in the breakdown of synthetic insecticides.</text>
</comment>
<accession>A0A195CUP0</accession>
<dbReference type="InterPro" id="IPR002401">
    <property type="entry name" value="Cyt_P450_E_grp-I"/>
</dbReference>
<dbReference type="GO" id="GO:0005789">
    <property type="term" value="C:endoplasmic reticulum membrane"/>
    <property type="evidence" value="ECO:0007669"/>
    <property type="project" value="UniProtKB-SubCell"/>
</dbReference>
<dbReference type="CDD" id="cd20628">
    <property type="entry name" value="CYP4"/>
    <property type="match status" value="2"/>
</dbReference>
<comment type="cofactor">
    <cofactor evidence="1 14">
        <name>heme</name>
        <dbReference type="ChEBI" id="CHEBI:30413"/>
    </cofactor>
</comment>
<dbReference type="GO" id="GO:0016705">
    <property type="term" value="F:oxidoreductase activity, acting on paired donors, with incorporation or reduction of molecular oxygen"/>
    <property type="evidence" value="ECO:0007669"/>
    <property type="project" value="InterPro"/>
</dbReference>
<dbReference type="InterPro" id="IPR017972">
    <property type="entry name" value="Cyt_P450_CS"/>
</dbReference>
<dbReference type="Proteomes" id="UP000078542">
    <property type="component" value="Unassembled WGS sequence"/>
</dbReference>
<keyword evidence="16" id="KW-1185">Reference proteome</keyword>
<dbReference type="PRINTS" id="PR00385">
    <property type="entry name" value="P450"/>
</dbReference>
<dbReference type="STRING" id="456900.A0A195CUP0"/>
<evidence type="ECO:0000256" key="1">
    <source>
        <dbReference type="ARBA" id="ARBA00001971"/>
    </source>
</evidence>
<evidence type="ECO:0000313" key="15">
    <source>
        <dbReference type="EMBL" id="KYN04375.1"/>
    </source>
</evidence>
<dbReference type="PANTHER" id="PTHR24291">
    <property type="entry name" value="CYTOCHROME P450 FAMILY 4"/>
    <property type="match status" value="1"/>
</dbReference>
<keyword evidence="10" id="KW-0560">Oxidoreductase</keyword>
<comment type="subcellular location">
    <subcellularLocation>
        <location evidence="4">Endoplasmic reticulum membrane</location>
        <topology evidence="4">Peripheral membrane protein</topology>
    </subcellularLocation>
    <subcellularLocation>
        <location evidence="3">Microsome membrane</location>
        <topology evidence="3">Peripheral membrane protein</topology>
    </subcellularLocation>
</comment>
<keyword evidence="13" id="KW-0472">Membrane</keyword>
<dbReference type="PROSITE" id="PS00086">
    <property type="entry name" value="CYTOCHROME_P450"/>
    <property type="match status" value="4"/>
</dbReference>
<evidence type="ECO:0000256" key="4">
    <source>
        <dbReference type="ARBA" id="ARBA00004406"/>
    </source>
</evidence>
<keyword evidence="7 14" id="KW-0479">Metal-binding</keyword>
<dbReference type="InterPro" id="IPR036396">
    <property type="entry name" value="Cyt_P450_sf"/>
</dbReference>
<evidence type="ECO:0000256" key="11">
    <source>
        <dbReference type="ARBA" id="ARBA00023004"/>
    </source>
</evidence>
<evidence type="ECO:0000256" key="5">
    <source>
        <dbReference type="ARBA" id="ARBA00010617"/>
    </source>
</evidence>
<sequence length="1439" mass="167173">MTNSLRNTGDTVVNDLLSFVSEHTLNAICETAMGISLKDLGALQQRYRKATQQMSELFIYRLFRPWLHFDWIFSLTPTSREQTKILKILHGFTERIIAERRLYHERTNGQYLKEFSNDTLAERDDVETIGTKRKRLAMLDLLIAASCDGLMTDLDIREEVDTFVVAAHDTTAKAICFILLLLAEHKNIQDRARNEIDTAMRQNEEKFTKELLQQLSYLDRCIKEALRLYPSVPFISRVLGKDVKLQSYLVRAGTTTFINIYGVHRDPNFWPNPDIFDPDRFLPENIRNRHPYSYIPFSAGPRNCIGQRFAMLEMKAMIASLIHNFYLEPVDYLKDLQLQADITLCSTHPLRVKFVPVCKINANNILYIYIKNGIVTYYNMYKILMKFFDEYNPICRMWLVFFSFVSIRHPDDIEVILSSKKHNEKSVVYDIAKPWFGTGLVTSKGEKWHSHRKILTPTFHFDILKQFVNILIEAAEDMTNSLKNTEETVVNDLVSFISKHTLSIICETAMGISLKNLGAFREQYQEANHQMSELLTYRFFRPWLHFNWIFSLTPQGRQQTKVLKILHGFAERIIAERKLYHERTNGQYLEGFGNDISADKDDAERTGTRRKQLAMLDLLIAASRDGFMTDLDIREQVDTFIFAGHDTTAKGVCFTLMLLAEHKNVQDRIRNEINTAMRENKEKFTMELLQQLPYLERCIKEALRLYPSAPILSRTSGEDIKLQTYLVPTGTVLGINIFGVHRDPKFWPNPNTFDPDRFLPENARNRHPYSYIPFSAGPRNCIGQRFAMLELKAMIASLIHNFYLEPIDYLKNLRLQANFTLCPTHPLQKQWNTVVSVSNQYYPISKAWAFFLANVMIRHPDDIQTILSNTKHLEKAKLIYDFFHPWMGSGLATSKAVKWYSQRKTLTPTFHFNILQQFVDVFVQEGENMTKFLKNSKDTVVNDVISFVSEYTLNAICETAMGTSLRDHGDFQQQYREATFRMTEIITYRISRPWLYSDWIFSLTSKGKQQKRNLEILHGFTEQIIAGRKRYHERTNGRYLKNLSNDVSAEFVADKIGTQRKRLAMLDLLIAASREGLMTDSDIREEVDTFMFAGQDTTGISLSFLLALLAEHKDIQERVRNEIDSAMQENDEKISMKLLQQLPYLERCIKEALRLYPSVPFIIRTSGEDVKLQSYVVPAGINILIHIYGVNRDPNFWPNPEVFDPDRFLPERDRNRHPYSYITFGAGPRNCIGQRFAMLEMKTMIASLVHNFYLEPVDYLKNLPLQLGLILRLSHPLRIKFGHDTTATGLSFLLALLAEHKDIALRLYPSAPFIIRVSGEDVKLQSYVVPAGINILIHIYGVNRDPNFWPNPEVFDPDRFLPERDRNRHPYSYITFSAGPRNCIGQRFAMLELKVMAASLVHNFYLEPVDYLKNFSIEFDIVLRLSHPLRIKFVPRFQN</sequence>
<dbReference type="EMBL" id="KQ977279">
    <property type="protein sequence ID" value="KYN04375.1"/>
    <property type="molecule type" value="Genomic_DNA"/>
</dbReference>
<evidence type="ECO:0000256" key="10">
    <source>
        <dbReference type="ARBA" id="ARBA00023002"/>
    </source>
</evidence>
<comment type="similarity">
    <text evidence="5">Belongs to the cytochrome P450 family.</text>
</comment>
<dbReference type="GO" id="GO:0020037">
    <property type="term" value="F:heme binding"/>
    <property type="evidence" value="ECO:0007669"/>
    <property type="project" value="InterPro"/>
</dbReference>
<dbReference type="InterPro" id="IPR050196">
    <property type="entry name" value="Cytochrome_P450_Monoox"/>
</dbReference>
<reference evidence="15 16" key="1">
    <citation type="submission" date="2016-03" db="EMBL/GenBank/DDBJ databases">
        <title>Cyphomyrmex costatus WGS genome.</title>
        <authorList>
            <person name="Nygaard S."/>
            <person name="Hu H."/>
            <person name="Boomsma J."/>
            <person name="Zhang G."/>
        </authorList>
    </citation>
    <scope>NUCLEOTIDE SEQUENCE [LARGE SCALE GENOMIC DNA]</scope>
    <source>
        <strain evidence="15">MS0001</strain>
        <tissue evidence="15">Whole body</tissue>
    </source>
</reference>
<evidence type="ECO:0000313" key="16">
    <source>
        <dbReference type="Proteomes" id="UP000078542"/>
    </source>
</evidence>
<proteinExistence type="inferred from homology"/>
<protein>
    <submittedName>
        <fullName evidence="15">Cytochrome P450 4C1</fullName>
    </submittedName>
</protein>
<name>A0A195CUP0_9HYME</name>
<dbReference type="SUPFAM" id="SSF48264">
    <property type="entry name" value="Cytochrome P450"/>
    <property type="match status" value="4"/>
</dbReference>
<evidence type="ECO:0000256" key="13">
    <source>
        <dbReference type="ARBA" id="ARBA00023136"/>
    </source>
</evidence>
<evidence type="ECO:0000256" key="7">
    <source>
        <dbReference type="ARBA" id="ARBA00022723"/>
    </source>
</evidence>
<evidence type="ECO:0000256" key="6">
    <source>
        <dbReference type="ARBA" id="ARBA00022617"/>
    </source>
</evidence>
<keyword evidence="9" id="KW-0492">Microsome</keyword>
<evidence type="ECO:0000256" key="14">
    <source>
        <dbReference type="PIRSR" id="PIRSR602401-1"/>
    </source>
</evidence>
<dbReference type="GO" id="GO:0004497">
    <property type="term" value="F:monooxygenase activity"/>
    <property type="evidence" value="ECO:0007669"/>
    <property type="project" value="UniProtKB-KW"/>
</dbReference>
<dbReference type="FunFam" id="1.10.630.10:FF:000035">
    <property type="entry name" value="CYtochrome P450 family"/>
    <property type="match status" value="2"/>
</dbReference>
<keyword evidence="6 14" id="KW-0349">Heme</keyword>
<dbReference type="Pfam" id="PF00067">
    <property type="entry name" value="p450"/>
    <property type="match status" value="4"/>
</dbReference>
<keyword evidence="11 14" id="KW-0408">Iron</keyword>
<keyword evidence="12" id="KW-0503">Monooxygenase</keyword>
<evidence type="ECO:0000256" key="9">
    <source>
        <dbReference type="ARBA" id="ARBA00022848"/>
    </source>
</evidence>
<dbReference type="InterPro" id="IPR001128">
    <property type="entry name" value="Cyt_P450"/>
</dbReference>
<evidence type="ECO:0000256" key="8">
    <source>
        <dbReference type="ARBA" id="ARBA00022824"/>
    </source>
</evidence>
<dbReference type="Gene3D" id="1.10.630.10">
    <property type="entry name" value="Cytochrome P450"/>
    <property type="match status" value="4"/>
</dbReference>
<keyword evidence="8" id="KW-0256">Endoplasmic reticulum</keyword>
<evidence type="ECO:0000256" key="3">
    <source>
        <dbReference type="ARBA" id="ARBA00004174"/>
    </source>
</evidence>